<dbReference type="Proteomes" id="UP000762676">
    <property type="component" value="Unassembled WGS sequence"/>
</dbReference>
<organism evidence="1 2">
    <name type="scientific">Elysia marginata</name>
    <dbReference type="NCBI Taxonomy" id="1093978"/>
    <lineage>
        <taxon>Eukaryota</taxon>
        <taxon>Metazoa</taxon>
        <taxon>Spiralia</taxon>
        <taxon>Lophotrochozoa</taxon>
        <taxon>Mollusca</taxon>
        <taxon>Gastropoda</taxon>
        <taxon>Heterobranchia</taxon>
        <taxon>Euthyneura</taxon>
        <taxon>Panpulmonata</taxon>
        <taxon>Sacoglossa</taxon>
        <taxon>Placobranchoidea</taxon>
        <taxon>Plakobranchidae</taxon>
        <taxon>Elysia</taxon>
    </lineage>
</organism>
<reference evidence="1 2" key="1">
    <citation type="journal article" date="2021" name="Elife">
        <title>Chloroplast acquisition without the gene transfer in kleptoplastic sea slugs, Plakobranchus ocellatus.</title>
        <authorList>
            <person name="Maeda T."/>
            <person name="Takahashi S."/>
            <person name="Yoshida T."/>
            <person name="Shimamura S."/>
            <person name="Takaki Y."/>
            <person name="Nagai Y."/>
            <person name="Toyoda A."/>
            <person name="Suzuki Y."/>
            <person name="Arimoto A."/>
            <person name="Ishii H."/>
            <person name="Satoh N."/>
            <person name="Nishiyama T."/>
            <person name="Hasebe M."/>
            <person name="Maruyama T."/>
            <person name="Minagawa J."/>
            <person name="Obokata J."/>
            <person name="Shigenobu S."/>
        </authorList>
    </citation>
    <scope>NUCLEOTIDE SEQUENCE [LARGE SCALE GENOMIC DNA]</scope>
</reference>
<proteinExistence type="predicted"/>
<dbReference type="EMBL" id="BMAT01006393">
    <property type="protein sequence ID" value="GFS11893.1"/>
    <property type="molecule type" value="Genomic_DNA"/>
</dbReference>
<protein>
    <submittedName>
        <fullName evidence="1">Uncharacterized protein</fullName>
    </submittedName>
</protein>
<name>A0AAV4IPY5_9GAST</name>
<gene>
    <name evidence="1" type="ORF">ElyMa_003097900</name>
</gene>
<dbReference type="AlphaFoldDB" id="A0AAV4IPY5"/>
<keyword evidence="2" id="KW-1185">Reference proteome</keyword>
<evidence type="ECO:0000313" key="1">
    <source>
        <dbReference type="EMBL" id="GFS11893.1"/>
    </source>
</evidence>
<sequence>MSMVHWSTDLDILSTKLHTIANSEIETVLIGSAVRAPLTIFFNKDIYYETEQTKSSDCVVIITGDSMYTVTLITNLNQDITCPIGTTRQSICARATMRNTMKA</sequence>
<comment type="caution">
    <text evidence="1">The sequence shown here is derived from an EMBL/GenBank/DDBJ whole genome shotgun (WGS) entry which is preliminary data.</text>
</comment>
<evidence type="ECO:0000313" key="2">
    <source>
        <dbReference type="Proteomes" id="UP000762676"/>
    </source>
</evidence>
<accession>A0AAV4IPY5</accession>